<dbReference type="RefSeq" id="WP_356957877.1">
    <property type="nucleotide sequence ID" value="NZ_JBEYBD010000011.1"/>
</dbReference>
<evidence type="ECO:0000259" key="2">
    <source>
        <dbReference type="Pfam" id="PF01575"/>
    </source>
</evidence>
<dbReference type="EMBL" id="JBEYBF010000010">
    <property type="protein sequence ID" value="MEU1953432.1"/>
    <property type="molecule type" value="Genomic_DNA"/>
</dbReference>
<evidence type="ECO:0000256" key="1">
    <source>
        <dbReference type="ARBA" id="ARBA00005254"/>
    </source>
</evidence>
<dbReference type="SUPFAM" id="SSF54637">
    <property type="entry name" value="Thioesterase/thiol ester dehydrase-isomerase"/>
    <property type="match status" value="1"/>
</dbReference>
<dbReference type="Gene3D" id="3.10.129.10">
    <property type="entry name" value="Hotdog Thioesterase"/>
    <property type="match status" value="1"/>
</dbReference>
<proteinExistence type="inferred from homology"/>
<dbReference type="PANTHER" id="PTHR42993">
    <property type="entry name" value="MAOC-LIKE DEHYDRATASE DOMAIN-CONTAINING PROTEIN"/>
    <property type="match status" value="1"/>
</dbReference>
<organism evidence="3 4">
    <name type="scientific">Nocardia rhamnosiphila</name>
    <dbReference type="NCBI Taxonomy" id="426716"/>
    <lineage>
        <taxon>Bacteria</taxon>
        <taxon>Bacillati</taxon>
        <taxon>Actinomycetota</taxon>
        <taxon>Actinomycetes</taxon>
        <taxon>Mycobacteriales</taxon>
        <taxon>Nocardiaceae</taxon>
        <taxon>Nocardia</taxon>
    </lineage>
</organism>
<dbReference type="PANTHER" id="PTHR42993:SF1">
    <property type="entry name" value="MAOC-LIKE DEHYDRATASE DOMAIN-CONTAINING PROTEIN"/>
    <property type="match status" value="1"/>
</dbReference>
<gene>
    <name evidence="3" type="ORF">ABZ510_16370</name>
</gene>
<name>A0ABV2WRC7_9NOCA</name>
<dbReference type="CDD" id="cd03450">
    <property type="entry name" value="NodN"/>
    <property type="match status" value="1"/>
</dbReference>
<feature type="domain" description="MaoC-like" evidence="2">
    <location>
        <begin position="10"/>
        <end position="114"/>
    </location>
</feature>
<protein>
    <submittedName>
        <fullName evidence="3">MaoC family dehydratase</fullName>
    </submittedName>
</protein>
<sequence length="149" mass="16317">MRIFQNLDEFTAAMGAELGTSEWLTITQERIDQFAEATGDRQWIHVEPERAARGPFGATIAHGYLTLALVPTLAESIYRIEGLTMGVNYGVEKLRFPHPVPVGSRIRETATLVSIDVTPAGTRARISFVVEIEGVDKPACVVDVVHVLA</sequence>
<dbReference type="Proteomes" id="UP001550628">
    <property type="component" value="Unassembled WGS sequence"/>
</dbReference>
<evidence type="ECO:0000313" key="4">
    <source>
        <dbReference type="Proteomes" id="UP001550628"/>
    </source>
</evidence>
<dbReference type="InterPro" id="IPR039375">
    <property type="entry name" value="NodN-like"/>
</dbReference>
<dbReference type="InterPro" id="IPR002539">
    <property type="entry name" value="MaoC-like_dom"/>
</dbReference>
<dbReference type="InterPro" id="IPR029069">
    <property type="entry name" value="HotDog_dom_sf"/>
</dbReference>
<dbReference type="Pfam" id="PF01575">
    <property type="entry name" value="MaoC_dehydratas"/>
    <property type="match status" value="1"/>
</dbReference>
<reference evidence="3 4" key="1">
    <citation type="submission" date="2024-06" db="EMBL/GenBank/DDBJ databases">
        <title>The Natural Products Discovery Center: Release of the First 8490 Sequenced Strains for Exploring Actinobacteria Biosynthetic Diversity.</title>
        <authorList>
            <person name="Kalkreuter E."/>
            <person name="Kautsar S.A."/>
            <person name="Yang D."/>
            <person name="Bader C.D."/>
            <person name="Teijaro C.N."/>
            <person name="Fluegel L."/>
            <person name="Davis C.M."/>
            <person name="Simpson J.R."/>
            <person name="Lauterbach L."/>
            <person name="Steele A.D."/>
            <person name="Gui C."/>
            <person name="Meng S."/>
            <person name="Li G."/>
            <person name="Viehrig K."/>
            <person name="Ye F."/>
            <person name="Su P."/>
            <person name="Kiefer A.F."/>
            <person name="Nichols A."/>
            <person name="Cepeda A.J."/>
            <person name="Yan W."/>
            <person name="Fan B."/>
            <person name="Jiang Y."/>
            <person name="Adhikari A."/>
            <person name="Zheng C.-J."/>
            <person name="Schuster L."/>
            <person name="Cowan T.M."/>
            <person name="Smanski M.J."/>
            <person name="Chevrette M.G."/>
            <person name="De Carvalho L.P.S."/>
            <person name="Shen B."/>
        </authorList>
    </citation>
    <scope>NUCLEOTIDE SEQUENCE [LARGE SCALE GENOMIC DNA]</scope>
    <source>
        <strain evidence="3 4">NPDC019708</strain>
    </source>
</reference>
<evidence type="ECO:0000313" key="3">
    <source>
        <dbReference type="EMBL" id="MEU1953432.1"/>
    </source>
</evidence>
<accession>A0ABV2WRC7</accession>
<keyword evidence="4" id="KW-1185">Reference proteome</keyword>
<comment type="similarity">
    <text evidence="1">Belongs to the enoyl-CoA hydratase/isomerase family.</text>
</comment>
<comment type="caution">
    <text evidence="3">The sequence shown here is derived from an EMBL/GenBank/DDBJ whole genome shotgun (WGS) entry which is preliminary data.</text>
</comment>